<keyword evidence="2" id="KW-1185">Reference proteome</keyword>
<proteinExistence type="predicted"/>
<protein>
    <submittedName>
        <fullName evidence="1">Uncharacterized protein</fullName>
    </submittedName>
</protein>
<dbReference type="Proteomes" id="UP000012099">
    <property type="component" value="Unassembled WGS sequence"/>
</dbReference>
<reference evidence="1 2" key="1">
    <citation type="submission" date="2013-01" db="EMBL/GenBank/DDBJ databases">
        <authorList>
            <person name="Harkins D.M."/>
            <person name="Durkin A.S."/>
            <person name="Brinkac L.M."/>
            <person name="Haft D.H."/>
            <person name="Selengut J.D."/>
            <person name="Sanka R."/>
            <person name="DePew J."/>
            <person name="Purushe J."/>
            <person name="Whelen A.C."/>
            <person name="Vinetz J.M."/>
            <person name="Sutton G.G."/>
            <person name="Nierman W.C."/>
            <person name="Fouts D.E."/>
        </authorList>
    </citation>
    <scope>NUCLEOTIDE SEQUENCE [LARGE SCALE GENOMIC DNA]</scope>
    <source>
        <strain evidence="1 2">2007001578</strain>
    </source>
</reference>
<evidence type="ECO:0000313" key="1">
    <source>
        <dbReference type="EMBL" id="EMM99206.1"/>
    </source>
</evidence>
<organism evidence="1 2">
    <name type="scientific">Leptospira noguchii str. 2007001578</name>
    <dbReference type="NCBI Taxonomy" id="1049974"/>
    <lineage>
        <taxon>Bacteria</taxon>
        <taxon>Pseudomonadati</taxon>
        <taxon>Spirochaetota</taxon>
        <taxon>Spirochaetia</taxon>
        <taxon>Leptospirales</taxon>
        <taxon>Leptospiraceae</taxon>
        <taxon>Leptospira</taxon>
    </lineage>
</organism>
<name>A0ABP2T4L1_9LEPT</name>
<dbReference type="EMBL" id="AHMH02000127">
    <property type="protein sequence ID" value="EMM99206.1"/>
    <property type="molecule type" value="Genomic_DNA"/>
</dbReference>
<accession>A0ABP2T4L1</accession>
<gene>
    <name evidence="1" type="ORF">LEP1GSC035_2992</name>
</gene>
<comment type="caution">
    <text evidence="1">The sequence shown here is derived from an EMBL/GenBank/DDBJ whole genome shotgun (WGS) entry which is preliminary data.</text>
</comment>
<sequence>MNIGQVDDLHCNRSGMLPSLLYYNFIMKKKSYKLNLEIGDGMSNLSKN</sequence>
<evidence type="ECO:0000313" key="2">
    <source>
        <dbReference type="Proteomes" id="UP000012099"/>
    </source>
</evidence>